<gene>
    <name evidence="2" type="ORF">EF807_02615</name>
</gene>
<reference evidence="2 3" key="1">
    <citation type="journal article" date="2019" name="Nat. Microbiol.">
        <title>Wide diversity of methane and short-chain alkane metabolisms in uncultured archaea.</title>
        <authorList>
            <person name="Borrel G."/>
            <person name="Adam P.S."/>
            <person name="McKay L.J."/>
            <person name="Chen L.X."/>
            <person name="Sierra-Garcia I.N."/>
            <person name="Sieber C.M."/>
            <person name="Letourneur Q."/>
            <person name="Ghozlane A."/>
            <person name="Andersen G.L."/>
            <person name="Li W.J."/>
            <person name="Hallam S.J."/>
            <person name="Muyzer G."/>
            <person name="de Oliveira V.M."/>
            <person name="Inskeep W.P."/>
            <person name="Banfield J.F."/>
            <person name="Gribaldo S."/>
        </authorList>
    </citation>
    <scope>NUCLEOTIDE SEQUENCE [LARGE SCALE GENOMIC DNA]</scope>
    <source>
        <strain evidence="2">NM1b</strain>
    </source>
</reference>
<evidence type="ECO:0000313" key="2">
    <source>
        <dbReference type="EMBL" id="RZN71061.1"/>
    </source>
</evidence>
<sequence length="438" mass="48832">MCIRKSLGVISMKRRIEDINEKIKKGEAVVISADNLSDMVRDGEDVKVKDVDVVTTATRGCMSGTAAVLSFHFSEPGIFERGKMLRLNGIPAIPGPAPNERAGYIDTIVYGTQESLHNSRYGGGHLFKDLVKGKEIEVEVDTTDGRTLEETITIEDTNTARIIGSRNCCKNYQAFANSKEGSVKTIFHPKCLEGAYKECSFAGCGELNPIQNDPDLEVIGIGSKILMNGAEGIILGHGTKSSPEHPFLMTTAEMYDMEPEYMGGTVTSAGVEVLNTIAIPIPILNEKTLKNAKVLDETIELPLMDIHDRREMGISTYGMVWKNNLKVSYDPGACKRCEECLVEEYCPEGCFKDYTFEEERCRNCGFCTTVCDAFKCDMGDLHVICEDKDMRIPVSYRTSDRLGARKASLELKDRIESGDFLLAPFERLEFKRRWWEQS</sequence>
<feature type="domain" description="4Fe-4S ferredoxin-type" evidence="1">
    <location>
        <begin position="325"/>
        <end position="357"/>
    </location>
</feature>
<dbReference type="Pfam" id="PF01837">
    <property type="entry name" value="HcyBio"/>
    <property type="match status" value="1"/>
</dbReference>
<dbReference type="InterPro" id="IPR002708">
    <property type="entry name" value="HcyBio"/>
</dbReference>
<organism evidence="2 3">
    <name type="scientific">Candidatus Methanolliviera hydrocarbonicum</name>
    <dbReference type="NCBI Taxonomy" id="2491085"/>
    <lineage>
        <taxon>Archaea</taxon>
        <taxon>Methanobacteriati</taxon>
        <taxon>Methanobacteriota</taxon>
        <taxon>Candidatus Methanoliparia</taxon>
        <taxon>Candidatus Methanoliparales</taxon>
        <taxon>Candidatus Methanollivieraceae</taxon>
        <taxon>Candidatus Methanolliviera</taxon>
    </lineage>
</organism>
<dbReference type="InterPro" id="IPR017896">
    <property type="entry name" value="4Fe4S_Fe-S-bd"/>
</dbReference>
<evidence type="ECO:0000313" key="3">
    <source>
        <dbReference type="Proteomes" id="UP000320766"/>
    </source>
</evidence>
<evidence type="ECO:0000259" key="1">
    <source>
        <dbReference type="PROSITE" id="PS51379"/>
    </source>
</evidence>
<dbReference type="Proteomes" id="UP000320766">
    <property type="component" value="Unassembled WGS sequence"/>
</dbReference>
<dbReference type="EMBL" id="RXIL01000046">
    <property type="protein sequence ID" value="RZN71061.1"/>
    <property type="molecule type" value="Genomic_DNA"/>
</dbReference>
<dbReference type="InterPro" id="IPR017677">
    <property type="entry name" value="Methan_mark_16"/>
</dbReference>
<accession>A0A520KY19</accession>
<protein>
    <submittedName>
        <fullName evidence="2">Methanogenesis marker 16 metalloprotein</fullName>
    </submittedName>
</protein>
<name>A0A520KY19_9EURY</name>
<dbReference type="SUPFAM" id="SSF54862">
    <property type="entry name" value="4Fe-4S ferredoxins"/>
    <property type="match status" value="1"/>
</dbReference>
<dbReference type="PROSITE" id="PS51379">
    <property type="entry name" value="4FE4S_FER_2"/>
    <property type="match status" value="1"/>
</dbReference>
<comment type="caution">
    <text evidence="2">The sequence shown here is derived from an EMBL/GenBank/DDBJ whole genome shotgun (WGS) entry which is preliminary data.</text>
</comment>
<dbReference type="NCBIfam" id="TIGR03287">
    <property type="entry name" value="methan_mark_16"/>
    <property type="match status" value="1"/>
</dbReference>
<proteinExistence type="predicted"/>
<dbReference type="AlphaFoldDB" id="A0A520KY19"/>